<dbReference type="Proteomes" id="UP000886998">
    <property type="component" value="Unassembled WGS sequence"/>
</dbReference>
<gene>
    <name evidence="1" type="ORF">TNIN_370031</name>
</gene>
<comment type="caution">
    <text evidence="1">The sequence shown here is derived from an EMBL/GenBank/DDBJ whole genome shotgun (WGS) entry which is preliminary data.</text>
</comment>
<name>A0A8X6X868_9ARAC</name>
<proteinExistence type="predicted"/>
<dbReference type="AlphaFoldDB" id="A0A8X6X868"/>
<accession>A0A8X6X868</accession>
<keyword evidence="2" id="KW-1185">Reference proteome</keyword>
<evidence type="ECO:0000313" key="1">
    <source>
        <dbReference type="EMBL" id="GFY48519.1"/>
    </source>
</evidence>
<dbReference type="EMBL" id="BMAV01006512">
    <property type="protein sequence ID" value="GFY48519.1"/>
    <property type="molecule type" value="Genomic_DNA"/>
</dbReference>
<protein>
    <submittedName>
        <fullName evidence="1">Uncharacterized protein</fullName>
    </submittedName>
</protein>
<reference evidence="1" key="1">
    <citation type="submission" date="2020-08" db="EMBL/GenBank/DDBJ databases">
        <title>Multicomponent nature underlies the extraordinary mechanical properties of spider dragline silk.</title>
        <authorList>
            <person name="Kono N."/>
            <person name="Nakamura H."/>
            <person name="Mori M."/>
            <person name="Yoshida Y."/>
            <person name="Ohtoshi R."/>
            <person name="Malay A.D."/>
            <person name="Moran D.A.P."/>
            <person name="Tomita M."/>
            <person name="Numata K."/>
            <person name="Arakawa K."/>
        </authorList>
    </citation>
    <scope>NUCLEOTIDE SEQUENCE</scope>
</reference>
<organism evidence="1 2">
    <name type="scientific">Trichonephila inaurata madagascariensis</name>
    <dbReference type="NCBI Taxonomy" id="2747483"/>
    <lineage>
        <taxon>Eukaryota</taxon>
        <taxon>Metazoa</taxon>
        <taxon>Ecdysozoa</taxon>
        <taxon>Arthropoda</taxon>
        <taxon>Chelicerata</taxon>
        <taxon>Arachnida</taxon>
        <taxon>Araneae</taxon>
        <taxon>Araneomorphae</taxon>
        <taxon>Entelegynae</taxon>
        <taxon>Araneoidea</taxon>
        <taxon>Nephilidae</taxon>
        <taxon>Trichonephila</taxon>
        <taxon>Trichonephila inaurata</taxon>
    </lineage>
</organism>
<sequence length="131" mass="15115">MLHAAHLCTWKCFETHQLMELLHKNDFNNCPLPGNQGSSLKVSFMPPTFPRQRFGAALEHELFIVRGARCWEWPFDAGEPKYSFSNRLAQRSSFLACVQLLSEKVTSQLKAMYVVKSVYSVREDYLKSKNV</sequence>
<evidence type="ECO:0000313" key="2">
    <source>
        <dbReference type="Proteomes" id="UP000886998"/>
    </source>
</evidence>